<feature type="signal peptide" evidence="1">
    <location>
        <begin position="1"/>
        <end position="21"/>
    </location>
</feature>
<protein>
    <submittedName>
        <fullName evidence="2">Uncharacterized protein</fullName>
    </submittedName>
</protein>
<dbReference type="InterPro" id="IPR017853">
    <property type="entry name" value="GH"/>
</dbReference>
<gene>
    <name evidence="2" type="ORF">F8S09_17150</name>
</gene>
<accession>A0A7X1TTG6</accession>
<reference evidence="2 3" key="1">
    <citation type="submission" date="2019-10" db="EMBL/GenBank/DDBJ databases">
        <title>Deinococcus sp. isolated from soil.</title>
        <authorList>
            <person name="Li Y."/>
            <person name="Wang J."/>
        </authorList>
    </citation>
    <scope>NUCLEOTIDE SEQUENCE [LARGE SCALE GENOMIC DNA]</scope>
    <source>
        <strain evidence="2 3">SDU3-2</strain>
    </source>
</reference>
<dbReference type="SUPFAM" id="SSF51445">
    <property type="entry name" value="(Trans)glycosidases"/>
    <property type="match status" value="1"/>
</dbReference>
<dbReference type="Proteomes" id="UP000484842">
    <property type="component" value="Unassembled WGS sequence"/>
</dbReference>
<feature type="chain" id="PRO_5030759683" evidence="1">
    <location>
        <begin position="22"/>
        <end position="419"/>
    </location>
</feature>
<comment type="caution">
    <text evidence="2">The sequence shown here is derived from an EMBL/GenBank/DDBJ whole genome shotgun (WGS) entry which is preliminary data.</text>
</comment>
<dbReference type="PROSITE" id="PS51257">
    <property type="entry name" value="PROKAR_LIPOPROTEIN"/>
    <property type="match status" value="1"/>
</dbReference>
<evidence type="ECO:0000313" key="3">
    <source>
        <dbReference type="Proteomes" id="UP000484842"/>
    </source>
</evidence>
<dbReference type="AlphaFoldDB" id="A0A7X1TTG6"/>
<keyword evidence="3" id="KW-1185">Reference proteome</keyword>
<proteinExistence type="predicted"/>
<dbReference type="RefSeq" id="WP_152872658.1">
    <property type="nucleotide sequence ID" value="NZ_WBSL01000024.1"/>
</dbReference>
<sequence>MRNNKMCALALALLLSACSQTPVVRPDMTSTPPTSGTANDPAEVSAEVLATPDEVSTVQDTLATYQTRPLRPSLLSNAVSIDPGGTLSVAGESMFPMGFYHVSWAGTATRRLKDMNDIAAMGFNSMTVAMLDAVDDIGPMRKLVQAAHAKGMKLIIQDVNSQSVAALRNEPGILGWKVADDCQINYTPEQVAARAQVIKQLDPTRLTYASLGVSFSDPRSAYFGTTDATGNQIYPIGGGDGLSAVYRAMKITVREALQKGVMPIGNVQSFRWSGQRMPTNAEVYNMTSQALGAGVKGIMYYTYLDDSNDLSPQTSLRTELKKVAGEVKQLTPILLHGERRELLLSDTMHVVQWTYEGKRYLQVINVAYKSITAQFKLPERGKAALPVFANRPTGLKLQTDGLTVRGNMGALAVHWYQVQ</sequence>
<dbReference type="EMBL" id="WBSL01000024">
    <property type="protein sequence ID" value="MPY68382.1"/>
    <property type="molecule type" value="Genomic_DNA"/>
</dbReference>
<evidence type="ECO:0000256" key="1">
    <source>
        <dbReference type="SAM" id="SignalP"/>
    </source>
</evidence>
<name>A0A7X1TTG6_9DEIO</name>
<keyword evidence="1" id="KW-0732">Signal</keyword>
<dbReference type="Gene3D" id="3.20.20.80">
    <property type="entry name" value="Glycosidases"/>
    <property type="match status" value="1"/>
</dbReference>
<evidence type="ECO:0000313" key="2">
    <source>
        <dbReference type="EMBL" id="MPY68382.1"/>
    </source>
</evidence>
<organism evidence="2 3">
    <name type="scientific">Deinococcus terrestris</name>
    <dbReference type="NCBI Taxonomy" id="2651870"/>
    <lineage>
        <taxon>Bacteria</taxon>
        <taxon>Thermotogati</taxon>
        <taxon>Deinococcota</taxon>
        <taxon>Deinococci</taxon>
        <taxon>Deinococcales</taxon>
        <taxon>Deinococcaceae</taxon>
        <taxon>Deinococcus</taxon>
    </lineage>
</organism>